<evidence type="ECO:0000313" key="1">
    <source>
        <dbReference type="EMBL" id="PJM78030.1"/>
    </source>
</evidence>
<dbReference type="Proteomes" id="UP000229239">
    <property type="component" value="Unassembled WGS sequence"/>
</dbReference>
<reference evidence="2" key="1">
    <citation type="submission" date="2017-10" db="EMBL/GenBank/DDBJ databases">
        <title>Draft genome sequences of strains TRE 1, TRE 9, TRE H and TRI 7, isolated from tamarins, belonging to four potential novel Bifidobacterium species.</title>
        <authorList>
            <person name="Mattarelli P."/>
            <person name="Modesto M."/>
            <person name="Puglisi E."/>
            <person name="Morelli L."/>
            <person name="Bonetti A."/>
            <person name="Spezio C."/>
            <person name="Sandri C."/>
        </authorList>
    </citation>
    <scope>NUCLEOTIDE SEQUENCE [LARGE SCALE GENOMIC DNA]</scope>
    <source>
        <strain evidence="2">TREH</strain>
    </source>
</reference>
<sequence>MLHCESKRKVSFEIYINNDGSSPFEDWYKSLPAKDAHKLDALIDRIEYYGIPTALRMQWVKKLDNDIWEIRSQQSNNIQRVCYFHFDGIQYIITHGFTKKTQKTPRIEIERAHRIKNQYEREEH</sequence>
<dbReference type="InterPro" id="IPR009241">
    <property type="entry name" value="HigB-like"/>
</dbReference>
<keyword evidence="2" id="KW-1185">Reference proteome</keyword>
<dbReference type="AlphaFoldDB" id="A0A2M9HMI8"/>
<protein>
    <submittedName>
        <fullName evidence="1">Addiction module toxin RelE</fullName>
    </submittedName>
</protein>
<dbReference type="EMBL" id="PEBJ01000001">
    <property type="protein sequence ID" value="PJM78030.1"/>
    <property type="molecule type" value="Genomic_DNA"/>
</dbReference>
<name>A0A2M9HMI8_9BIFI</name>
<dbReference type="RefSeq" id="WP_100493606.1">
    <property type="nucleotide sequence ID" value="NZ_JAFEJV010000008.1"/>
</dbReference>
<comment type="caution">
    <text evidence="1">The sequence shown here is derived from an EMBL/GenBank/DDBJ whole genome shotgun (WGS) entry which is preliminary data.</text>
</comment>
<evidence type="ECO:0000313" key="2">
    <source>
        <dbReference type="Proteomes" id="UP000229239"/>
    </source>
</evidence>
<dbReference type="Pfam" id="PF05973">
    <property type="entry name" value="Gp49"/>
    <property type="match status" value="1"/>
</dbReference>
<organism evidence="1 2">
    <name type="scientific">Bifidobacterium felsineum</name>
    <dbReference type="NCBI Taxonomy" id="2045440"/>
    <lineage>
        <taxon>Bacteria</taxon>
        <taxon>Bacillati</taxon>
        <taxon>Actinomycetota</taxon>
        <taxon>Actinomycetes</taxon>
        <taxon>Bifidobacteriales</taxon>
        <taxon>Bifidobacteriaceae</taxon>
        <taxon>Bifidobacterium</taxon>
    </lineage>
</organism>
<gene>
    <name evidence="1" type="ORF">CSQ86_03115</name>
</gene>
<accession>A0A2M9HMI8</accession>
<dbReference type="OrthoDB" id="3233388at2"/>
<proteinExistence type="predicted"/>